<name>A0A4U6TB71_SETVI</name>
<accession>A0A4U6TB71</accession>
<evidence type="ECO:0000256" key="1">
    <source>
        <dbReference type="SAM" id="SignalP"/>
    </source>
</evidence>
<gene>
    <name evidence="2" type="ORF">SEVIR_8G027600v2</name>
</gene>
<organism evidence="2 3">
    <name type="scientific">Setaria viridis</name>
    <name type="common">Green bristlegrass</name>
    <name type="synonym">Setaria italica subsp. viridis</name>
    <dbReference type="NCBI Taxonomy" id="4556"/>
    <lineage>
        <taxon>Eukaryota</taxon>
        <taxon>Viridiplantae</taxon>
        <taxon>Streptophyta</taxon>
        <taxon>Embryophyta</taxon>
        <taxon>Tracheophyta</taxon>
        <taxon>Spermatophyta</taxon>
        <taxon>Magnoliopsida</taxon>
        <taxon>Liliopsida</taxon>
        <taxon>Poales</taxon>
        <taxon>Poaceae</taxon>
        <taxon>PACMAD clade</taxon>
        <taxon>Panicoideae</taxon>
        <taxon>Panicodae</taxon>
        <taxon>Paniceae</taxon>
        <taxon>Cenchrinae</taxon>
        <taxon>Setaria</taxon>
    </lineage>
</organism>
<dbReference type="AlphaFoldDB" id="A0A4U6TB71"/>
<sequence length="79" mass="8094">MEGKGTTALMVIMCLVILSLNVNPATAAQCGCCESQQAKKCCSACTAVGVFDAVCEITCCGRGCGPFDPVAARMEEGQP</sequence>
<keyword evidence="3" id="KW-1185">Reference proteome</keyword>
<keyword evidence="1" id="KW-0732">Signal</keyword>
<dbReference type="OMA" id="IFCESAC"/>
<proteinExistence type="predicted"/>
<dbReference type="Gramene" id="TKV99259">
    <property type="protein sequence ID" value="TKV99259"/>
    <property type="gene ID" value="SEVIR_8G027600v2"/>
</dbReference>
<evidence type="ECO:0000313" key="2">
    <source>
        <dbReference type="EMBL" id="TKV99259.1"/>
    </source>
</evidence>
<reference evidence="2" key="1">
    <citation type="submission" date="2019-03" db="EMBL/GenBank/DDBJ databases">
        <title>WGS assembly of Setaria viridis.</title>
        <authorList>
            <person name="Huang P."/>
            <person name="Jenkins J."/>
            <person name="Grimwood J."/>
            <person name="Barry K."/>
            <person name="Healey A."/>
            <person name="Mamidi S."/>
            <person name="Sreedasyam A."/>
            <person name="Shu S."/>
            <person name="Feldman M."/>
            <person name="Wu J."/>
            <person name="Yu Y."/>
            <person name="Chen C."/>
            <person name="Johnson J."/>
            <person name="Rokhsar D."/>
            <person name="Baxter I."/>
            <person name="Schmutz J."/>
            <person name="Brutnell T."/>
            <person name="Kellogg E."/>
        </authorList>
    </citation>
    <scope>NUCLEOTIDE SEQUENCE [LARGE SCALE GENOMIC DNA]</scope>
</reference>
<evidence type="ECO:0000313" key="3">
    <source>
        <dbReference type="Proteomes" id="UP000298652"/>
    </source>
</evidence>
<dbReference type="EMBL" id="CM016559">
    <property type="protein sequence ID" value="TKV99259.1"/>
    <property type="molecule type" value="Genomic_DNA"/>
</dbReference>
<dbReference type="Proteomes" id="UP000298652">
    <property type="component" value="Chromosome 8"/>
</dbReference>
<protein>
    <recommendedName>
        <fullName evidence="4">Acidic protein</fullName>
    </recommendedName>
</protein>
<evidence type="ECO:0008006" key="4">
    <source>
        <dbReference type="Google" id="ProtNLM"/>
    </source>
</evidence>
<feature type="signal peptide" evidence="1">
    <location>
        <begin position="1"/>
        <end position="27"/>
    </location>
</feature>
<feature type="chain" id="PRO_5020938786" description="Acidic protein" evidence="1">
    <location>
        <begin position="28"/>
        <end position="79"/>
    </location>
</feature>